<name>A0A918R764_9ACTN</name>
<keyword evidence="4" id="KW-1185">Reference proteome</keyword>
<keyword evidence="2" id="KW-0812">Transmembrane</keyword>
<protein>
    <submittedName>
        <fullName evidence="3">Uncharacterized protein</fullName>
    </submittedName>
</protein>
<keyword evidence="2" id="KW-1133">Transmembrane helix</keyword>
<keyword evidence="2" id="KW-0472">Membrane</keyword>
<evidence type="ECO:0000256" key="2">
    <source>
        <dbReference type="SAM" id="Phobius"/>
    </source>
</evidence>
<feature type="compositionally biased region" description="Basic and acidic residues" evidence="1">
    <location>
        <begin position="638"/>
        <end position="656"/>
    </location>
</feature>
<feature type="compositionally biased region" description="Basic and acidic residues" evidence="1">
    <location>
        <begin position="664"/>
        <end position="678"/>
    </location>
</feature>
<proteinExistence type="predicted"/>
<evidence type="ECO:0000256" key="1">
    <source>
        <dbReference type="SAM" id="MobiDB-lite"/>
    </source>
</evidence>
<feature type="region of interest" description="Disordered" evidence="1">
    <location>
        <begin position="565"/>
        <end position="678"/>
    </location>
</feature>
<sequence length="887" mass="93654">MRTSQESGAVIHLDLRAGAAELDTAQALRARVARRLGRAGLPEPDDPLFLVVDTPAGLTDHQQQYELLTGYRAVGEVRLLVLLVGSAPGSYADEGEAFRPDRRLVRPAVLRASGVGLLWAGDLRSARTALERPAPDDPDALAVLVDLLSVPDLYLEVLRAIGSLPEAVAAPGIRLLEQDLPAEVRDQAWRDALIRFAGEDTELPPDVLTSVSSCAGLPEPLRALVAFRGRDRPHREPGGRADTAYRDCADALDHAEDSLAGLRQLPGLLRPARRQAFDADVDEARRALDAYREVVAMALRGGGGAAPTAAESAARLTALGLRVPSAEGVGERIGEGLKEFAGKLLAQGLPLRAVAQRFTGLAGRVEPVPGSALLPRLAALPHPRPGADADGAAPGTEGAASSLLALAAVPAAGAGLLGALWHGWYLALALVVPLLFTGVAVLGAARLRDAGRPGRWAVAPRIGAFGGAVAGAALAHVTEPPVWMSCAGLLLALGVAEETARRLWRTAAASWAPGAATAALRRTLDGLDALLAEAVQEHWAVEERLYCADAARSAAGMLRAAADAAEAEALPEPERRGTPTAPGGLGVPDDFGGPGDSGDQDGGASAGDDWLSRPSALHADGTFADADDGEDDWASEYAWREEPPREEPAADEDRATDPAGLWQERAEGVPRWLDRDTGEGGPELVATLAGDLRDAALVAMDSYWRAVERGRIGTRTVQRTEERVRELLYTARRHLRQNGVLAPPPFAAAGRVRAGSAQLLGTDPQRPAELVGAEADRQAVVQLSSPEQGALLSRDPAAAVWIRFAPRAVRDEVEKAWRTTGVAPPEEVLWTSSGRYAGLLRLTPLRMGVVDTVRSRRGAGADDDWTAPYGRRDDQAASYGRLDGEHW</sequence>
<reference evidence="3" key="1">
    <citation type="journal article" date="2014" name="Int. J. Syst. Evol. Microbiol.">
        <title>Complete genome sequence of Corynebacterium casei LMG S-19264T (=DSM 44701T), isolated from a smear-ripened cheese.</title>
        <authorList>
            <consortium name="US DOE Joint Genome Institute (JGI-PGF)"/>
            <person name="Walter F."/>
            <person name="Albersmeier A."/>
            <person name="Kalinowski J."/>
            <person name="Ruckert C."/>
        </authorList>
    </citation>
    <scope>NUCLEOTIDE SEQUENCE</scope>
    <source>
        <strain evidence="3">JCM 5016</strain>
    </source>
</reference>
<gene>
    <name evidence="3" type="ORF">GCM10010389_27050</name>
</gene>
<dbReference type="Proteomes" id="UP000623010">
    <property type="component" value="Unassembled WGS sequence"/>
</dbReference>
<dbReference type="EMBL" id="BMWH01000008">
    <property type="protein sequence ID" value="GGZ87282.1"/>
    <property type="molecule type" value="Genomic_DNA"/>
</dbReference>
<dbReference type="RefSeq" id="WP_229879509.1">
    <property type="nucleotide sequence ID" value="NZ_BMWH01000008.1"/>
</dbReference>
<reference evidence="3" key="2">
    <citation type="submission" date="2020-09" db="EMBL/GenBank/DDBJ databases">
        <authorList>
            <person name="Sun Q."/>
            <person name="Ohkuma M."/>
        </authorList>
    </citation>
    <scope>NUCLEOTIDE SEQUENCE</scope>
    <source>
        <strain evidence="3">JCM 5016</strain>
    </source>
</reference>
<feature type="transmembrane region" description="Helical" evidence="2">
    <location>
        <begin position="427"/>
        <end position="445"/>
    </location>
</feature>
<feature type="transmembrane region" description="Helical" evidence="2">
    <location>
        <begin position="457"/>
        <end position="476"/>
    </location>
</feature>
<feature type="compositionally biased region" description="Gly residues" evidence="1">
    <location>
        <begin position="592"/>
        <end position="605"/>
    </location>
</feature>
<evidence type="ECO:0000313" key="3">
    <source>
        <dbReference type="EMBL" id="GGZ87282.1"/>
    </source>
</evidence>
<comment type="caution">
    <text evidence="3">The sequence shown here is derived from an EMBL/GenBank/DDBJ whole genome shotgun (WGS) entry which is preliminary data.</text>
</comment>
<dbReference type="AlphaFoldDB" id="A0A918R764"/>
<accession>A0A918R764</accession>
<feature type="compositionally biased region" description="Acidic residues" evidence="1">
    <location>
        <begin position="625"/>
        <end position="634"/>
    </location>
</feature>
<evidence type="ECO:0000313" key="4">
    <source>
        <dbReference type="Proteomes" id="UP000623010"/>
    </source>
</evidence>
<organism evidence="3 4">
    <name type="scientific">Streptomyces echinoruber</name>
    <dbReference type="NCBI Taxonomy" id="68898"/>
    <lineage>
        <taxon>Bacteria</taxon>
        <taxon>Bacillati</taxon>
        <taxon>Actinomycetota</taxon>
        <taxon>Actinomycetes</taxon>
        <taxon>Kitasatosporales</taxon>
        <taxon>Streptomycetaceae</taxon>
        <taxon>Streptomyces</taxon>
    </lineage>
</organism>